<evidence type="ECO:0000313" key="2">
    <source>
        <dbReference type="EMBL" id="GGY99663.1"/>
    </source>
</evidence>
<keyword evidence="3" id="KW-1185">Reference proteome</keyword>
<gene>
    <name evidence="2" type="ORF">GCM10010365_17970</name>
</gene>
<dbReference type="EMBL" id="BMVW01000002">
    <property type="protein sequence ID" value="GGY99663.1"/>
    <property type="molecule type" value="Genomic_DNA"/>
</dbReference>
<feature type="compositionally biased region" description="Basic and acidic residues" evidence="1">
    <location>
        <begin position="7"/>
        <end position="19"/>
    </location>
</feature>
<reference evidence="2" key="2">
    <citation type="submission" date="2020-09" db="EMBL/GenBank/DDBJ databases">
        <authorList>
            <person name="Sun Q."/>
            <person name="Ohkuma M."/>
        </authorList>
    </citation>
    <scope>NUCLEOTIDE SEQUENCE</scope>
    <source>
        <strain evidence="2">JCM 4815</strain>
    </source>
</reference>
<dbReference type="Proteomes" id="UP000622166">
    <property type="component" value="Unassembled WGS sequence"/>
</dbReference>
<accession>A0A918PCA5</accession>
<feature type="region of interest" description="Disordered" evidence="1">
    <location>
        <begin position="1"/>
        <end position="213"/>
    </location>
</feature>
<feature type="compositionally biased region" description="Low complexity" evidence="1">
    <location>
        <begin position="287"/>
        <end position="312"/>
    </location>
</feature>
<comment type="caution">
    <text evidence="2">The sequence shown here is derived from an EMBL/GenBank/DDBJ whole genome shotgun (WGS) entry which is preliminary data.</text>
</comment>
<feature type="compositionally biased region" description="Basic and acidic residues" evidence="1">
    <location>
        <begin position="37"/>
        <end position="70"/>
    </location>
</feature>
<evidence type="ECO:0000256" key="1">
    <source>
        <dbReference type="SAM" id="MobiDB-lite"/>
    </source>
</evidence>
<name>A0A918PCA5_9ACTN</name>
<feature type="compositionally biased region" description="Basic and acidic residues" evidence="1">
    <location>
        <begin position="202"/>
        <end position="213"/>
    </location>
</feature>
<sequence>MTPRFRLRYDPADDVRDQQEDGGEQGAVGQQPAVVGARDHPDRVRHREADEADGPGDRGRRAAQQDDTHGAQEPGDGDPLPQPAGDVVAEGEAVEPGAQAQGQETADDDEGQRLDEDVHVAAVEGADLPEPELVVRLAVGQQHGVGEGDEQPGGGGSGEGELDRRGALASEAGHPVDESGRQAGAEEAEPDVLPGLGQGQHAHREDDGDGHARVDAEQVGSASGLRVTPCITVPARPSATPASRPARGQLVVQEVRLPRTPGAAVVAVMRHRHRSVCRAGRAGGQGAWACSSSPRGRAARRSGATASGCSLG</sequence>
<proteinExistence type="predicted"/>
<organism evidence="2 3">
    <name type="scientific">Streptomyces poonensis</name>
    <dbReference type="NCBI Taxonomy" id="68255"/>
    <lineage>
        <taxon>Bacteria</taxon>
        <taxon>Bacillati</taxon>
        <taxon>Actinomycetota</taxon>
        <taxon>Actinomycetes</taxon>
        <taxon>Kitasatosporales</taxon>
        <taxon>Streptomycetaceae</taxon>
        <taxon>Streptomyces</taxon>
    </lineage>
</organism>
<feature type="region of interest" description="Disordered" evidence="1">
    <location>
        <begin position="283"/>
        <end position="312"/>
    </location>
</feature>
<evidence type="ECO:0000313" key="3">
    <source>
        <dbReference type="Proteomes" id="UP000622166"/>
    </source>
</evidence>
<dbReference type="AlphaFoldDB" id="A0A918PCA5"/>
<protein>
    <submittedName>
        <fullName evidence="2">Uncharacterized protein</fullName>
    </submittedName>
</protein>
<reference evidence="2" key="1">
    <citation type="journal article" date="2014" name="Int. J. Syst. Evol. Microbiol.">
        <title>Complete genome sequence of Corynebacterium casei LMG S-19264T (=DSM 44701T), isolated from a smear-ripened cheese.</title>
        <authorList>
            <consortium name="US DOE Joint Genome Institute (JGI-PGF)"/>
            <person name="Walter F."/>
            <person name="Albersmeier A."/>
            <person name="Kalinowski J."/>
            <person name="Ruckert C."/>
        </authorList>
    </citation>
    <scope>NUCLEOTIDE SEQUENCE</scope>
    <source>
        <strain evidence="2">JCM 4815</strain>
    </source>
</reference>